<evidence type="ECO:0000313" key="2">
    <source>
        <dbReference type="EMBL" id="GAA4459540.1"/>
    </source>
</evidence>
<protein>
    <recommendedName>
        <fullName evidence="1">Tail specific protease domain-containing protein</fullName>
    </recommendedName>
</protein>
<dbReference type="SUPFAM" id="SSF52096">
    <property type="entry name" value="ClpP/crotonase"/>
    <property type="match status" value="1"/>
</dbReference>
<gene>
    <name evidence="2" type="ORF">GCM10023189_33390</name>
</gene>
<dbReference type="Proteomes" id="UP001501175">
    <property type="component" value="Unassembled WGS sequence"/>
</dbReference>
<keyword evidence="3" id="KW-1185">Reference proteome</keyword>
<dbReference type="InterPro" id="IPR005151">
    <property type="entry name" value="Tail-specific_protease"/>
</dbReference>
<dbReference type="InterPro" id="IPR029045">
    <property type="entry name" value="ClpP/crotonase-like_dom_sf"/>
</dbReference>
<evidence type="ECO:0000259" key="1">
    <source>
        <dbReference type="Pfam" id="PF03572"/>
    </source>
</evidence>
<feature type="domain" description="Tail specific protease" evidence="1">
    <location>
        <begin position="648"/>
        <end position="854"/>
    </location>
</feature>
<dbReference type="InterPro" id="IPR008969">
    <property type="entry name" value="CarboxyPept-like_regulatory"/>
</dbReference>
<sequence>MLLVFRAVLAQTPLSLSGTVTDKATGKALPYATIRLAGTSLGTTTNQAGAFVFRIPANPPSQVMVVSYLGYTSVEVTWQTGAQNRLAIALEPISVSLTEVVVRPTDPIPILYRSIEKFSRNYASTPYTAEGFQREYITADRQVIQLLEAAFRTQGLGAAQSTTVLDARYLEDKREKAPFWNPSRGGFYTFGWTTVSGIESPNQRTFLGVDLKNYQDLARYYEFRFRGMNTLDSRDVYVIDFDQKKNVRKALLKGTLYIDAESDAIIRLEQEVSPRGLSFLRPHETWGGLTVSKAPKRVVVQQDRWVTTYRQFGNKWYLNSLVIDTDFSATLAFLGIVQAHKNSLKLHSERIVTRIDTTPGAGREEETNIAAVGSLPTLQNFIKKEYEQYDETKITDWNGLNFIAPDTSFAQLARQLRLRNQQWEEETQKQVAEKRLVGSVYTDRQLSQDVDYLEETLEKVHPGLTWYTTKDSLARGFSLIRSKLARTNSEADFLWLLSPLIEQIHCGHIGLYPSLTTQEYLAQQANVFPVDIWINGDSAVVLREYQGIARGSTILSINDRNMAEITSRISANIPSDGYNQSYKAYRMQHEFPVLFARHIQTADTFEVKVRDMVSRQVRTIRLAGQPLTRKQTNDEYATASVIDSLRTLVLTIPSFSTRQDFPAFLEKTFRTIADEHIGTLIIDLRNNQGGRDDYGALLYTYLADEPFRYYNRISVGSTDPAVLSRLSFDNVPLPKALPDYLSAISKKDGMYTYTAHPNLAIQQPQQNRFKGQVYVLINGGTFSSAAEFAAIARTHQRAVFIGQETGGGYYGNSSLATPFLTLPNSKVRLAIPLGKYEMAVSQDVPVGHGVIPDYLITYYTADILLNQDKEIEQCIKLILKGKK</sequence>
<dbReference type="EMBL" id="BAABHD010000032">
    <property type="protein sequence ID" value="GAA4459540.1"/>
    <property type="molecule type" value="Genomic_DNA"/>
</dbReference>
<accession>A0ABP8N3Q4</accession>
<dbReference type="Pfam" id="PF13715">
    <property type="entry name" value="CarbopepD_reg_2"/>
    <property type="match status" value="1"/>
</dbReference>
<comment type="caution">
    <text evidence="2">The sequence shown here is derived from an EMBL/GenBank/DDBJ whole genome shotgun (WGS) entry which is preliminary data.</text>
</comment>
<dbReference type="SUPFAM" id="SSF49464">
    <property type="entry name" value="Carboxypeptidase regulatory domain-like"/>
    <property type="match status" value="1"/>
</dbReference>
<dbReference type="Gene3D" id="2.60.40.1120">
    <property type="entry name" value="Carboxypeptidase-like, regulatory domain"/>
    <property type="match status" value="1"/>
</dbReference>
<proteinExistence type="predicted"/>
<evidence type="ECO:0000313" key="3">
    <source>
        <dbReference type="Proteomes" id="UP001501175"/>
    </source>
</evidence>
<dbReference type="Gene3D" id="3.90.226.10">
    <property type="entry name" value="2-enoyl-CoA Hydratase, Chain A, domain 1"/>
    <property type="match status" value="1"/>
</dbReference>
<dbReference type="PANTHER" id="PTHR32060:SF30">
    <property type="entry name" value="CARBOXY-TERMINAL PROCESSING PROTEASE CTPA"/>
    <property type="match status" value="1"/>
</dbReference>
<dbReference type="RefSeq" id="WP_345245012.1">
    <property type="nucleotide sequence ID" value="NZ_BAABHD010000032.1"/>
</dbReference>
<dbReference type="Pfam" id="PF03572">
    <property type="entry name" value="Peptidase_S41"/>
    <property type="match status" value="1"/>
</dbReference>
<name>A0ABP8N3Q4_9BACT</name>
<dbReference type="PANTHER" id="PTHR32060">
    <property type="entry name" value="TAIL-SPECIFIC PROTEASE"/>
    <property type="match status" value="1"/>
</dbReference>
<organism evidence="2 3">
    <name type="scientific">Nibrella saemangeumensis</name>
    <dbReference type="NCBI Taxonomy" id="1084526"/>
    <lineage>
        <taxon>Bacteria</taxon>
        <taxon>Pseudomonadati</taxon>
        <taxon>Bacteroidota</taxon>
        <taxon>Cytophagia</taxon>
        <taxon>Cytophagales</taxon>
        <taxon>Spirosomataceae</taxon>
        <taxon>Nibrella</taxon>
    </lineage>
</organism>
<reference evidence="3" key="1">
    <citation type="journal article" date="2019" name="Int. J. Syst. Evol. Microbiol.">
        <title>The Global Catalogue of Microorganisms (GCM) 10K type strain sequencing project: providing services to taxonomists for standard genome sequencing and annotation.</title>
        <authorList>
            <consortium name="The Broad Institute Genomics Platform"/>
            <consortium name="The Broad Institute Genome Sequencing Center for Infectious Disease"/>
            <person name="Wu L."/>
            <person name="Ma J."/>
        </authorList>
    </citation>
    <scope>NUCLEOTIDE SEQUENCE [LARGE SCALE GENOMIC DNA]</scope>
    <source>
        <strain evidence="3">JCM 17927</strain>
    </source>
</reference>